<evidence type="ECO:0000313" key="2">
    <source>
        <dbReference type="EMBL" id="RIV89075.1"/>
    </source>
</evidence>
<comment type="caution">
    <text evidence="2">The sequence shown here is derived from an EMBL/GenBank/DDBJ whole genome shotgun (WGS) entry which is preliminary data.</text>
</comment>
<gene>
    <name evidence="2" type="ORF">D2V07_02135</name>
</gene>
<sequence>MTSQFLIFLAVVLVPFPIGYVLAHHHPESRSLKNAAIAALPVSLPCFAYALWITFTQDMSCTTEPCENMAPLWAMAFYVIGVLTAVTGFGVGLLGDAYARNRAKNRSE</sequence>
<proteinExistence type="predicted"/>
<protein>
    <submittedName>
        <fullName evidence="2">Uncharacterized protein</fullName>
    </submittedName>
</protein>
<keyword evidence="3" id="KW-1185">Reference proteome</keyword>
<organism evidence="2 3">
    <name type="scientific">Aurantiacibacter zhengii</name>
    <dbReference type="NCBI Taxonomy" id="2307003"/>
    <lineage>
        <taxon>Bacteria</taxon>
        <taxon>Pseudomonadati</taxon>
        <taxon>Pseudomonadota</taxon>
        <taxon>Alphaproteobacteria</taxon>
        <taxon>Sphingomonadales</taxon>
        <taxon>Erythrobacteraceae</taxon>
        <taxon>Aurantiacibacter</taxon>
    </lineage>
</organism>
<dbReference type="RefSeq" id="WP_119584354.1">
    <property type="nucleotide sequence ID" value="NZ_CAWODQ010000001.1"/>
</dbReference>
<feature type="transmembrane region" description="Helical" evidence="1">
    <location>
        <begin position="75"/>
        <end position="99"/>
    </location>
</feature>
<keyword evidence="1" id="KW-0472">Membrane</keyword>
<reference evidence="2 3" key="1">
    <citation type="submission" date="2018-08" db="EMBL/GenBank/DDBJ databases">
        <title>Erythrobacter zhengii sp.nov., a bacterium isolated from deep-sea sediment.</title>
        <authorList>
            <person name="Fang C."/>
            <person name="Wu Y.-H."/>
            <person name="Sun C."/>
            <person name="Wang H."/>
            <person name="Cheng H."/>
            <person name="Meng F.-X."/>
            <person name="Wang C.-S."/>
            <person name="Xu X.-W."/>
        </authorList>
    </citation>
    <scope>NUCLEOTIDE SEQUENCE [LARGE SCALE GENOMIC DNA]</scope>
    <source>
        <strain evidence="2 3">V18</strain>
    </source>
</reference>
<name>A0A418NWV2_9SPHN</name>
<evidence type="ECO:0000313" key="3">
    <source>
        <dbReference type="Proteomes" id="UP000286576"/>
    </source>
</evidence>
<dbReference type="Proteomes" id="UP000286576">
    <property type="component" value="Unassembled WGS sequence"/>
</dbReference>
<dbReference type="OrthoDB" id="7408337at2"/>
<feature type="transmembrane region" description="Helical" evidence="1">
    <location>
        <begin position="35"/>
        <end position="55"/>
    </location>
</feature>
<keyword evidence="1" id="KW-1133">Transmembrane helix</keyword>
<dbReference type="AlphaFoldDB" id="A0A418NWV2"/>
<keyword evidence="1" id="KW-0812">Transmembrane</keyword>
<dbReference type="EMBL" id="QXFL01000001">
    <property type="protein sequence ID" value="RIV89075.1"/>
    <property type="molecule type" value="Genomic_DNA"/>
</dbReference>
<evidence type="ECO:0000256" key="1">
    <source>
        <dbReference type="SAM" id="Phobius"/>
    </source>
</evidence>
<feature type="transmembrane region" description="Helical" evidence="1">
    <location>
        <begin position="6"/>
        <end position="23"/>
    </location>
</feature>
<accession>A0A418NWV2</accession>